<evidence type="ECO:0000313" key="2">
    <source>
        <dbReference type="Proteomes" id="UP000007524"/>
    </source>
</evidence>
<dbReference type="GeneID" id="14013048"/>
<keyword evidence="2" id="KW-1185">Reference proteome</keyword>
<organism evidence="1 2">
    <name type="scientific">Klebsiella phage vB_KleM_RaK2</name>
    <dbReference type="NCBI Taxonomy" id="1147094"/>
    <lineage>
        <taxon>Viruses</taxon>
        <taxon>Duplodnaviria</taxon>
        <taxon>Heunggongvirae</taxon>
        <taxon>Uroviricota</taxon>
        <taxon>Caudoviricetes</taxon>
        <taxon>Alcyoneusvirus</taxon>
        <taxon>Alcyoneusvirus RaK2</taxon>
    </lineage>
</organism>
<dbReference type="EMBL" id="JQ513383">
    <property type="protein sequence ID" value="AFA44733.1"/>
    <property type="molecule type" value="Genomic_DNA"/>
</dbReference>
<dbReference type="KEGG" id="vg:14013048"/>
<name>H6X4R7_9CAUD</name>
<proteinExistence type="predicted"/>
<protein>
    <submittedName>
        <fullName evidence="1">Uncharacterized protein</fullName>
    </submittedName>
</protein>
<dbReference type="Proteomes" id="UP000007524">
    <property type="component" value="Segment"/>
</dbReference>
<accession>H6X4R7</accession>
<reference evidence="1 2" key="1">
    <citation type="journal article" date="2012" name="J. Virol.">
        <title>Genome of Klebsiella sp.-Infecting Bacteriophage vB_KleM_RaK2.</title>
        <authorList>
            <person name="Simoliunas E."/>
            <person name="Kaliniene L."/>
            <person name="Truncaite L."/>
            <person name="Klausa V."/>
            <person name="Zajanckauskaite A."/>
            <person name="Meskys R."/>
        </authorList>
    </citation>
    <scope>NUCLEOTIDE SEQUENCE [LARGE SCALE GENOMIC DNA]</scope>
</reference>
<dbReference type="RefSeq" id="YP_007007615.1">
    <property type="nucleotide sequence ID" value="NC_019526.1"/>
</dbReference>
<sequence length="53" mass="6189">MNRLLSGKRVTIIFNGYQGYINQIRHLDKKIFAFVYTNNGNLLVNVSFLELIE</sequence>
<evidence type="ECO:0000313" key="1">
    <source>
        <dbReference type="EMBL" id="AFA44733.1"/>
    </source>
</evidence>
<gene>
    <name evidence="1" type="ORF">RaK2_00460</name>
</gene>